<evidence type="ECO:0008006" key="3">
    <source>
        <dbReference type="Google" id="ProtNLM"/>
    </source>
</evidence>
<name>A0ABW5YQD4_9FLAO</name>
<protein>
    <recommendedName>
        <fullName evidence="3">Phage protein</fullName>
    </recommendedName>
</protein>
<accession>A0ABW5YQD4</accession>
<organism evidence="1 2">
    <name type="scientific">Flavobacterium chuncheonense</name>
    <dbReference type="NCBI Taxonomy" id="2026653"/>
    <lineage>
        <taxon>Bacteria</taxon>
        <taxon>Pseudomonadati</taxon>
        <taxon>Bacteroidota</taxon>
        <taxon>Flavobacteriia</taxon>
        <taxon>Flavobacteriales</taxon>
        <taxon>Flavobacteriaceae</taxon>
        <taxon>Flavobacterium</taxon>
    </lineage>
</organism>
<dbReference type="RefSeq" id="WP_379812536.1">
    <property type="nucleotide sequence ID" value="NZ_JBHUPC010000019.1"/>
</dbReference>
<sequence>MSKSNNYIPFEIKEKGKIYHDSVSYPNDLDKIKRYSDFILKKAENFITSRANRDFYNRLKIYQVEVNYPESIEIKNYDDESLYELSNFNITYWIIYTYEKDKFQYAFGLEFDKDGKMISEQKFPEYSKNKVFENFTLPCDALSIVKSNKKFKNKKVDYIELAYLDEANSFCWLIEEERDPNKEFEKWEEKTVNLYYVNANSNKLEVVKEKTTMVIACGIGPLTKKGKRELRKKARQKKKAERN</sequence>
<reference evidence="2" key="1">
    <citation type="journal article" date="2019" name="Int. J. Syst. Evol. Microbiol.">
        <title>The Global Catalogue of Microorganisms (GCM) 10K type strain sequencing project: providing services to taxonomists for standard genome sequencing and annotation.</title>
        <authorList>
            <consortium name="The Broad Institute Genomics Platform"/>
            <consortium name="The Broad Institute Genome Sequencing Center for Infectious Disease"/>
            <person name="Wu L."/>
            <person name="Ma J."/>
        </authorList>
    </citation>
    <scope>NUCLEOTIDE SEQUENCE [LARGE SCALE GENOMIC DNA]</scope>
    <source>
        <strain evidence="2">KCTC 22671</strain>
    </source>
</reference>
<proteinExistence type="predicted"/>
<dbReference type="EMBL" id="JBHUPC010000019">
    <property type="protein sequence ID" value="MFD2892813.1"/>
    <property type="molecule type" value="Genomic_DNA"/>
</dbReference>
<comment type="caution">
    <text evidence="1">The sequence shown here is derived from an EMBL/GenBank/DDBJ whole genome shotgun (WGS) entry which is preliminary data.</text>
</comment>
<gene>
    <name evidence="1" type="ORF">ACFS5J_12405</name>
</gene>
<evidence type="ECO:0000313" key="2">
    <source>
        <dbReference type="Proteomes" id="UP001597534"/>
    </source>
</evidence>
<dbReference type="Proteomes" id="UP001597534">
    <property type="component" value="Unassembled WGS sequence"/>
</dbReference>
<evidence type="ECO:0000313" key="1">
    <source>
        <dbReference type="EMBL" id="MFD2892813.1"/>
    </source>
</evidence>
<keyword evidence="2" id="KW-1185">Reference proteome</keyword>